<feature type="transmembrane region" description="Helical" evidence="1">
    <location>
        <begin position="177"/>
        <end position="194"/>
    </location>
</feature>
<keyword evidence="1" id="KW-1133">Transmembrane helix</keyword>
<keyword evidence="1" id="KW-0812">Transmembrane</keyword>
<name>A0AAR5QBB4_DENPD</name>
<feature type="transmembrane region" description="Helical" evidence="1">
    <location>
        <begin position="91"/>
        <end position="110"/>
    </location>
</feature>
<evidence type="ECO:0000313" key="3">
    <source>
        <dbReference type="Proteomes" id="UP000019118"/>
    </source>
</evidence>
<evidence type="ECO:0000256" key="1">
    <source>
        <dbReference type="SAM" id="Phobius"/>
    </source>
</evidence>
<accession>A0AAR5QBB4</accession>
<dbReference type="AlphaFoldDB" id="A0AAR5QBB4"/>
<dbReference type="RefSeq" id="XP_019770513.1">
    <property type="nucleotide sequence ID" value="XM_019914954.2"/>
</dbReference>
<keyword evidence="3" id="KW-1185">Reference proteome</keyword>
<dbReference type="KEGG" id="dpa:109544645"/>
<dbReference type="EnsemblMetazoa" id="XM_019914954.1">
    <property type="protein sequence ID" value="XP_019770513.1"/>
    <property type="gene ID" value="LOC109544645"/>
</dbReference>
<organism evidence="2 3">
    <name type="scientific">Dendroctonus ponderosae</name>
    <name type="common">Mountain pine beetle</name>
    <dbReference type="NCBI Taxonomy" id="77166"/>
    <lineage>
        <taxon>Eukaryota</taxon>
        <taxon>Metazoa</taxon>
        <taxon>Ecdysozoa</taxon>
        <taxon>Arthropoda</taxon>
        <taxon>Hexapoda</taxon>
        <taxon>Insecta</taxon>
        <taxon>Pterygota</taxon>
        <taxon>Neoptera</taxon>
        <taxon>Endopterygota</taxon>
        <taxon>Coleoptera</taxon>
        <taxon>Polyphaga</taxon>
        <taxon>Cucujiformia</taxon>
        <taxon>Curculionidae</taxon>
        <taxon>Scolytinae</taxon>
        <taxon>Dendroctonus</taxon>
    </lineage>
</organism>
<keyword evidence="1" id="KW-0472">Membrane</keyword>
<sequence length="197" mass="22825">MSTIDARREARRRKILENSGSRLQKITGVQERNTNFDIDGFKSIQVNGESHTDHQQLSEPFNNFVAPLPINAPLGPTSSSKPLEVSYFRNYRTVIVILIATFVNILSSLADVYNFQYVDKIFIPLLCFEAVWLFWKKEENNDNSFAKYLVLFRSNKGQQLVWIFKYLALLKSTFKDMVIYFFVFVSILYIRTIAVGS</sequence>
<proteinExistence type="predicted"/>
<reference evidence="3" key="1">
    <citation type="journal article" date="2013" name="Genome Biol.">
        <title>Draft genome of the mountain pine beetle, Dendroctonus ponderosae Hopkins, a major forest pest.</title>
        <authorList>
            <person name="Keeling C.I."/>
            <person name="Yuen M.M."/>
            <person name="Liao N.Y."/>
            <person name="Docking T.R."/>
            <person name="Chan S.K."/>
            <person name="Taylor G.A."/>
            <person name="Palmquist D.L."/>
            <person name="Jackman S.D."/>
            <person name="Nguyen A."/>
            <person name="Li M."/>
            <person name="Henderson H."/>
            <person name="Janes J.K."/>
            <person name="Zhao Y."/>
            <person name="Pandoh P."/>
            <person name="Moore R."/>
            <person name="Sperling F.A."/>
            <person name="Huber D.P."/>
            <person name="Birol I."/>
            <person name="Jones S.J."/>
            <person name="Bohlmann J."/>
        </authorList>
    </citation>
    <scope>NUCLEOTIDE SEQUENCE</scope>
</reference>
<evidence type="ECO:0008006" key="4">
    <source>
        <dbReference type="Google" id="ProtNLM"/>
    </source>
</evidence>
<evidence type="ECO:0000313" key="2">
    <source>
        <dbReference type="EnsemblMetazoa" id="XP_019770513.1"/>
    </source>
</evidence>
<protein>
    <recommendedName>
        <fullName evidence="4">Ion transport domain-containing protein</fullName>
    </recommendedName>
</protein>
<dbReference type="Proteomes" id="UP000019118">
    <property type="component" value="Unassembled WGS sequence"/>
</dbReference>
<reference evidence="2" key="2">
    <citation type="submission" date="2024-08" db="UniProtKB">
        <authorList>
            <consortium name="EnsemblMetazoa"/>
        </authorList>
    </citation>
    <scope>IDENTIFICATION</scope>
</reference>
<dbReference type="GeneID" id="109544645"/>